<dbReference type="AlphaFoldDB" id="A0A6P1KFY2"/>
<protein>
    <submittedName>
        <fullName evidence="1">Uncharacterized protein</fullName>
    </submittedName>
</protein>
<sequence length="126" mass="14974">MSEVLEILKKDSSNLTDEQTKEFEQGFLALKKQFETADIDDLNDDDYKQEFAEKFDKLMQKIGYSEFELDASNLFLYDLYKVDDYENFMGFVTVSYQVACGDDDVLREIYQEMHEKLQSEFEDFDE</sequence>
<gene>
    <name evidence="1" type="ORF">GSF12_06490</name>
</gene>
<evidence type="ECO:0000313" key="1">
    <source>
        <dbReference type="EMBL" id="QHG09572.1"/>
    </source>
</evidence>
<name>A0A6P1KFY2_FAUOS</name>
<organism evidence="1">
    <name type="scientific">Faucicola osloensis</name>
    <name type="common">Moraxella osloensis</name>
    <dbReference type="NCBI Taxonomy" id="34062"/>
    <lineage>
        <taxon>Bacteria</taxon>
        <taxon>Pseudomonadati</taxon>
        <taxon>Pseudomonadota</taxon>
        <taxon>Gammaproteobacteria</taxon>
        <taxon>Moraxellales</taxon>
        <taxon>Moraxellaceae</taxon>
        <taxon>Faucicola</taxon>
    </lineage>
</organism>
<accession>A0A6P1KFY2</accession>
<dbReference type="EMBL" id="CP047226">
    <property type="protein sequence ID" value="QHG09572.1"/>
    <property type="molecule type" value="Genomic_DNA"/>
</dbReference>
<reference evidence="1" key="1">
    <citation type="journal article" date="2020" name="Microbiol. Resour. Announc.">
        <title>Complete Genome Sequence of Moraxella osloensis Strain YV1, Isolated from an Australian Wastewater Treatment Plant.</title>
        <authorList>
            <person name="Batinovic S."/>
            <person name="Rice D.T.F."/>
            <person name="Seviour R.J."/>
            <person name="Petrovski S."/>
        </authorList>
    </citation>
    <scope>NUCLEOTIDE SEQUENCE</scope>
    <source>
        <strain evidence="1">YV1</strain>
    </source>
</reference>
<proteinExistence type="predicted"/>